<keyword evidence="9 17" id="KW-0418">Kinase</keyword>
<dbReference type="PROSITE" id="PS50885">
    <property type="entry name" value="HAMP"/>
    <property type="match status" value="1"/>
</dbReference>
<gene>
    <name evidence="17" type="primary">cusS</name>
    <name evidence="17" type="ORF">B879_03035</name>
</gene>
<evidence type="ECO:0000256" key="13">
    <source>
        <dbReference type="ARBA" id="ARBA00023136"/>
    </source>
</evidence>
<dbReference type="CDD" id="cd00082">
    <property type="entry name" value="HisKA"/>
    <property type="match status" value="1"/>
</dbReference>
<evidence type="ECO:0000256" key="2">
    <source>
        <dbReference type="ARBA" id="ARBA00004651"/>
    </source>
</evidence>
<evidence type="ECO:0000256" key="3">
    <source>
        <dbReference type="ARBA" id="ARBA00012438"/>
    </source>
</evidence>
<dbReference type="InterPro" id="IPR004358">
    <property type="entry name" value="Sig_transdc_His_kin-like_C"/>
</dbReference>
<dbReference type="InterPro" id="IPR050398">
    <property type="entry name" value="HssS/ArlS-like"/>
</dbReference>
<dbReference type="OrthoDB" id="594725at2"/>
<evidence type="ECO:0000313" key="17">
    <source>
        <dbReference type="EMBL" id="EKB48351.1"/>
    </source>
</evidence>
<dbReference type="InterPro" id="IPR036890">
    <property type="entry name" value="HATPase_C_sf"/>
</dbReference>
<feature type="transmembrane region" description="Helical" evidence="14">
    <location>
        <begin position="7"/>
        <end position="28"/>
    </location>
</feature>
<dbReference type="Gene3D" id="3.30.565.10">
    <property type="entry name" value="Histidine kinase-like ATPase, C-terminal domain"/>
    <property type="match status" value="1"/>
</dbReference>
<dbReference type="SUPFAM" id="SSF47384">
    <property type="entry name" value="Homodimeric domain of signal transducing histidine kinase"/>
    <property type="match status" value="1"/>
</dbReference>
<evidence type="ECO:0000256" key="4">
    <source>
        <dbReference type="ARBA" id="ARBA00022475"/>
    </source>
</evidence>
<dbReference type="Pfam" id="PF00672">
    <property type="entry name" value="HAMP"/>
    <property type="match status" value="1"/>
</dbReference>
<dbReference type="GO" id="GO:0005524">
    <property type="term" value="F:ATP binding"/>
    <property type="evidence" value="ECO:0007669"/>
    <property type="project" value="UniProtKB-KW"/>
</dbReference>
<evidence type="ECO:0000256" key="1">
    <source>
        <dbReference type="ARBA" id="ARBA00000085"/>
    </source>
</evidence>
<dbReference type="CDD" id="cd06225">
    <property type="entry name" value="HAMP"/>
    <property type="match status" value="1"/>
</dbReference>
<dbReference type="SUPFAM" id="SSF55874">
    <property type="entry name" value="ATPase domain of HSP90 chaperone/DNA topoisomerase II/histidine kinase"/>
    <property type="match status" value="1"/>
</dbReference>
<protein>
    <recommendedName>
        <fullName evidence="3">histidine kinase</fullName>
        <ecNumber evidence="3">2.7.13.3</ecNumber>
    </recommendedName>
</protein>
<dbReference type="Pfam" id="PF02518">
    <property type="entry name" value="HATPase_c"/>
    <property type="match status" value="1"/>
</dbReference>
<dbReference type="PRINTS" id="PR00344">
    <property type="entry name" value="BCTRLSENSOR"/>
</dbReference>
<evidence type="ECO:0000256" key="9">
    <source>
        <dbReference type="ARBA" id="ARBA00022777"/>
    </source>
</evidence>
<dbReference type="InterPro" id="IPR005467">
    <property type="entry name" value="His_kinase_dom"/>
</dbReference>
<dbReference type="SMART" id="SM00387">
    <property type="entry name" value="HATPase_c"/>
    <property type="match status" value="1"/>
</dbReference>
<keyword evidence="6 17" id="KW-0808">Transferase</keyword>
<dbReference type="AlphaFoldDB" id="K1L0Q7"/>
<feature type="transmembrane region" description="Helical" evidence="14">
    <location>
        <begin position="158"/>
        <end position="177"/>
    </location>
</feature>
<evidence type="ECO:0000256" key="11">
    <source>
        <dbReference type="ARBA" id="ARBA00022989"/>
    </source>
</evidence>
<keyword evidence="7 14" id="KW-0812">Transmembrane</keyword>
<comment type="subcellular location">
    <subcellularLocation>
        <location evidence="2">Cell membrane</location>
        <topology evidence="2">Multi-pass membrane protein</topology>
    </subcellularLocation>
</comment>
<dbReference type="Gene3D" id="1.10.287.130">
    <property type="match status" value="1"/>
</dbReference>
<keyword evidence="10" id="KW-0067">ATP-binding</keyword>
<accession>K1L0Q7</accession>
<dbReference type="FunFam" id="1.10.287.130:FF:000001">
    <property type="entry name" value="Two-component sensor histidine kinase"/>
    <property type="match status" value="1"/>
</dbReference>
<dbReference type="InterPro" id="IPR003661">
    <property type="entry name" value="HisK_dim/P_dom"/>
</dbReference>
<dbReference type="PROSITE" id="PS50109">
    <property type="entry name" value="HIS_KIN"/>
    <property type="match status" value="1"/>
</dbReference>
<keyword evidence="18" id="KW-1185">Reference proteome</keyword>
<keyword evidence="11 14" id="KW-1133">Transmembrane helix</keyword>
<evidence type="ECO:0000256" key="8">
    <source>
        <dbReference type="ARBA" id="ARBA00022741"/>
    </source>
</evidence>
<dbReference type="GO" id="GO:0000155">
    <property type="term" value="F:phosphorelay sensor kinase activity"/>
    <property type="evidence" value="ECO:0007669"/>
    <property type="project" value="InterPro"/>
</dbReference>
<dbReference type="InterPro" id="IPR003660">
    <property type="entry name" value="HAMP_dom"/>
</dbReference>
<evidence type="ECO:0000256" key="6">
    <source>
        <dbReference type="ARBA" id="ARBA00022679"/>
    </source>
</evidence>
<dbReference type="InterPro" id="IPR036097">
    <property type="entry name" value="HisK_dim/P_sf"/>
</dbReference>
<keyword evidence="4" id="KW-1003">Cell membrane</keyword>
<name>K1L0Q7_CECL9</name>
<reference evidence="17 18" key="1">
    <citation type="journal article" date="2012" name="J. Bacteriol.">
        <title>Draft Genome Sequence of Cecembia lonarensis Strain LW9T, Isolated from Lonar Lake, a Haloalkaline Lake in India.</title>
        <authorList>
            <person name="Shivaji S."/>
            <person name="Ara S."/>
            <person name="Singh A."/>
            <person name="Pinnaka A.K."/>
        </authorList>
    </citation>
    <scope>NUCLEOTIDE SEQUENCE [LARGE SCALE GENOMIC DNA]</scope>
    <source>
        <strain evidence="17 18">LW9</strain>
    </source>
</reference>
<evidence type="ECO:0000313" key="18">
    <source>
        <dbReference type="Proteomes" id="UP000004478"/>
    </source>
</evidence>
<dbReference type="GO" id="GO:0005886">
    <property type="term" value="C:plasma membrane"/>
    <property type="evidence" value="ECO:0007669"/>
    <property type="project" value="UniProtKB-SubCell"/>
</dbReference>
<organism evidence="17 18">
    <name type="scientific">Cecembia lonarensis (strain CCUG 58316 / KCTC 22772 / LW9)</name>
    <dbReference type="NCBI Taxonomy" id="1225176"/>
    <lineage>
        <taxon>Bacteria</taxon>
        <taxon>Pseudomonadati</taxon>
        <taxon>Bacteroidota</taxon>
        <taxon>Cytophagia</taxon>
        <taxon>Cytophagales</taxon>
        <taxon>Cyclobacteriaceae</taxon>
        <taxon>Cecembia</taxon>
    </lineage>
</organism>
<dbReference type="EMBL" id="AMGM01000056">
    <property type="protein sequence ID" value="EKB48351.1"/>
    <property type="molecule type" value="Genomic_DNA"/>
</dbReference>
<evidence type="ECO:0000259" key="16">
    <source>
        <dbReference type="PROSITE" id="PS50885"/>
    </source>
</evidence>
<dbReference type="InterPro" id="IPR003594">
    <property type="entry name" value="HATPase_dom"/>
</dbReference>
<evidence type="ECO:0000256" key="7">
    <source>
        <dbReference type="ARBA" id="ARBA00022692"/>
    </source>
</evidence>
<evidence type="ECO:0000256" key="14">
    <source>
        <dbReference type="SAM" id="Phobius"/>
    </source>
</evidence>
<dbReference type="PANTHER" id="PTHR45528">
    <property type="entry name" value="SENSOR HISTIDINE KINASE CPXA"/>
    <property type="match status" value="1"/>
</dbReference>
<keyword evidence="8" id="KW-0547">Nucleotide-binding</keyword>
<comment type="caution">
    <text evidence="17">The sequence shown here is derived from an EMBL/GenBank/DDBJ whole genome shotgun (WGS) entry which is preliminary data.</text>
</comment>
<comment type="catalytic activity">
    <reaction evidence="1">
        <text>ATP + protein L-histidine = ADP + protein N-phospho-L-histidine.</text>
        <dbReference type="EC" id="2.7.13.3"/>
    </reaction>
</comment>
<evidence type="ECO:0000259" key="15">
    <source>
        <dbReference type="PROSITE" id="PS50109"/>
    </source>
</evidence>
<dbReference type="EC" id="2.7.13.3" evidence="3"/>
<proteinExistence type="predicted"/>
<evidence type="ECO:0000256" key="12">
    <source>
        <dbReference type="ARBA" id="ARBA00023012"/>
    </source>
</evidence>
<keyword evidence="13 14" id="KW-0472">Membrane</keyword>
<keyword evidence="5" id="KW-0597">Phosphoprotein</keyword>
<dbReference type="PANTHER" id="PTHR45528:SF1">
    <property type="entry name" value="SENSOR HISTIDINE KINASE CPXA"/>
    <property type="match status" value="1"/>
</dbReference>
<dbReference type="Pfam" id="PF00512">
    <property type="entry name" value="HisKA"/>
    <property type="match status" value="1"/>
</dbReference>
<evidence type="ECO:0000256" key="5">
    <source>
        <dbReference type="ARBA" id="ARBA00022553"/>
    </source>
</evidence>
<feature type="domain" description="Histidine kinase" evidence="15">
    <location>
        <begin position="239"/>
        <end position="454"/>
    </location>
</feature>
<sequence>MSLQKRITLWFTLLTITVLVLFMGFVYFSAYNNRLNEFYTILEKEAITKLNLLLDTDLDAQTLQTIYRENREILYEVEVAIYDEQEQLVYHDAVEIDFVKESPEMFQEIRENLSIRFLQEGWQVLGFVYEHEGKPFFVTAASYDAYGYSKLENIRDTIIISLAFGILFIIILGRYFSKRILKPVTEMIVEAEMISASNLHLRLKEGDEQDELKQLAQTFNQLLERLEKSFDSQKQFVSYVSHELRTPLTAMITELEWALQRDRTIEEYQETIENILSDGQRMAKLLNTLLDFAKANYDRSEVNFKQIRVDEVLLDSSMEVQKNNPEYKIELDFADHSDEEEVLVNANAYLLAIAFSNLMSNACKFSQDHKCTVSISTEGRFAKVVFKDKGIGISKSELDKIFTPFYRGQNRNFAKGSGIGLTLVKKIVDLHLGEIHVQSPPEQGTAFQVLLPLS</sequence>
<dbReference type="Proteomes" id="UP000004478">
    <property type="component" value="Unassembled WGS sequence"/>
</dbReference>
<dbReference type="SMART" id="SM00388">
    <property type="entry name" value="HisKA"/>
    <property type="match status" value="1"/>
</dbReference>
<evidence type="ECO:0000256" key="10">
    <source>
        <dbReference type="ARBA" id="ARBA00022840"/>
    </source>
</evidence>
<dbReference type="SMART" id="SM00304">
    <property type="entry name" value="HAMP"/>
    <property type="match status" value="1"/>
</dbReference>
<dbReference type="RefSeq" id="WP_009186055.1">
    <property type="nucleotide sequence ID" value="NZ_AMGM01000056.1"/>
</dbReference>
<feature type="domain" description="HAMP" evidence="16">
    <location>
        <begin position="178"/>
        <end position="231"/>
    </location>
</feature>
<dbReference type="Gene3D" id="6.10.340.10">
    <property type="match status" value="1"/>
</dbReference>
<dbReference type="SUPFAM" id="SSF158472">
    <property type="entry name" value="HAMP domain-like"/>
    <property type="match status" value="1"/>
</dbReference>
<keyword evidence="12" id="KW-0902">Two-component regulatory system</keyword>